<dbReference type="GO" id="GO:0051536">
    <property type="term" value="F:iron-sulfur cluster binding"/>
    <property type="evidence" value="ECO:0007669"/>
    <property type="project" value="UniProtKB-KW"/>
</dbReference>
<dbReference type="RefSeq" id="WP_094765252.1">
    <property type="nucleotide sequence ID" value="NZ_FUKQ01000044.1"/>
</dbReference>
<keyword evidence="7" id="KW-0560">Oxidoreductase</keyword>
<keyword evidence="3" id="KW-0285">Flavoprotein</keyword>
<dbReference type="STRING" id="1255658.FM114_11260"/>
<dbReference type="SUPFAM" id="SSF55103">
    <property type="entry name" value="FAD-linked oxidases, C-terminal domain"/>
    <property type="match status" value="1"/>
</dbReference>
<feature type="domain" description="FAD-binding PCMH-type" evidence="12">
    <location>
        <begin position="75"/>
        <end position="303"/>
    </location>
</feature>
<dbReference type="Gene3D" id="1.10.1060.10">
    <property type="entry name" value="Alpha-helical ferredoxin"/>
    <property type="match status" value="1"/>
</dbReference>
<dbReference type="PANTHER" id="PTHR11748">
    <property type="entry name" value="D-LACTATE DEHYDROGENASE"/>
    <property type="match status" value="1"/>
</dbReference>
<evidence type="ECO:0000313" key="13">
    <source>
        <dbReference type="EMBL" id="SJN38965.1"/>
    </source>
</evidence>
<dbReference type="SUPFAM" id="SSF46548">
    <property type="entry name" value="alpha-helical ferredoxin"/>
    <property type="match status" value="1"/>
</dbReference>
<dbReference type="PROSITE" id="PS51387">
    <property type="entry name" value="FAD_PCMH"/>
    <property type="match status" value="1"/>
</dbReference>
<dbReference type="PROSITE" id="PS00198">
    <property type="entry name" value="4FE4S_FER_1"/>
    <property type="match status" value="1"/>
</dbReference>
<gene>
    <name evidence="13" type="ORF">FM114_11260</name>
</gene>
<dbReference type="Gene3D" id="3.30.70.2740">
    <property type="match status" value="1"/>
</dbReference>
<dbReference type="GO" id="GO:1903457">
    <property type="term" value="P:lactate catabolic process"/>
    <property type="evidence" value="ECO:0007669"/>
    <property type="project" value="TreeGrafter"/>
</dbReference>
<keyword evidence="4" id="KW-0479">Metal-binding</keyword>
<keyword evidence="9" id="KW-0411">Iron-sulfur</keyword>
<evidence type="ECO:0000256" key="8">
    <source>
        <dbReference type="ARBA" id="ARBA00023004"/>
    </source>
</evidence>
<keyword evidence="6" id="KW-0809">Transit peptide</keyword>
<dbReference type="InterPro" id="IPR017896">
    <property type="entry name" value="4Fe4S_Fe-S-bd"/>
</dbReference>
<evidence type="ECO:0000256" key="4">
    <source>
        <dbReference type="ARBA" id="ARBA00022723"/>
    </source>
</evidence>
<dbReference type="InterPro" id="IPR004017">
    <property type="entry name" value="Cys_rich_dom"/>
</dbReference>
<dbReference type="InterPro" id="IPR009051">
    <property type="entry name" value="Helical_ferredxn"/>
</dbReference>
<evidence type="ECO:0000256" key="1">
    <source>
        <dbReference type="ARBA" id="ARBA00001974"/>
    </source>
</evidence>
<dbReference type="EC" id="1.1.2.4" evidence="10"/>
<dbReference type="AlphaFoldDB" id="A0A1R4K4G0"/>
<dbReference type="Pfam" id="PF13183">
    <property type="entry name" value="Fer4_8"/>
    <property type="match status" value="1"/>
</dbReference>
<dbReference type="Pfam" id="PF01565">
    <property type="entry name" value="FAD_binding_4"/>
    <property type="match status" value="1"/>
</dbReference>
<accession>A0A1R4K4G0</accession>
<dbReference type="SUPFAM" id="SSF56176">
    <property type="entry name" value="FAD-binding/transporter-associated domain-like"/>
    <property type="match status" value="1"/>
</dbReference>
<dbReference type="Pfam" id="PF02913">
    <property type="entry name" value="FAD-oxidase_C"/>
    <property type="match status" value="1"/>
</dbReference>
<dbReference type="InterPro" id="IPR016166">
    <property type="entry name" value="FAD-bd_PCMH"/>
</dbReference>
<dbReference type="InterPro" id="IPR036318">
    <property type="entry name" value="FAD-bd_PCMH-like_sf"/>
</dbReference>
<dbReference type="EMBL" id="FUKQ01000044">
    <property type="protein sequence ID" value="SJN38965.1"/>
    <property type="molecule type" value="Genomic_DNA"/>
</dbReference>
<dbReference type="InterPro" id="IPR016169">
    <property type="entry name" value="FAD-bd_PCMH_sub2"/>
</dbReference>
<evidence type="ECO:0000256" key="2">
    <source>
        <dbReference type="ARBA" id="ARBA00008000"/>
    </source>
</evidence>
<name>A0A1R4K4G0_9ACTN</name>
<dbReference type="Gene3D" id="3.30.43.10">
    <property type="entry name" value="Uridine Diphospho-n-acetylenolpyruvylglucosamine Reductase, domain 2"/>
    <property type="match status" value="1"/>
</dbReference>
<evidence type="ECO:0000256" key="10">
    <source>
        <dbReference type="ARBA" id="ARBA00038897"/>
    </source>
</evidence>
<dbReference type="PROSITE" id="PS51379">
    <property type="entry name" value="4FE4S_FER_2"/>
    <property type="match status" value="1"/>
</dbReference>
<keyword evidence="5" id="KW-0274">FAD</keyword>
<feature type="domain" description="4Fe-4S ferredoxin-type" evidence="11">
    <location>
        <begin position="567"/>
        <end position="598"/>
    </location>
</feature>
<keyword evidence="8" id="KW-0408">Iron</keyword>
<dbReference type="GO" id="GO:0008720">
    <property type="term" value="F:D-lactate dehydrogenase (NAD+) activity"/>
    <property type="evidence" value="ECO:0007669"/>
    <property type="project" value="TreeGrafter"/>
</dbReference>
<evidence type="ECO:0000259" key="12">
    <source>
        <dbReference type="PROSITE" id="PS51387"/>
    </source>
</evidence>
<evidence type="ECO:0000259" key="11">
    <source>
        <dbReference type="PROSITE" id="PS51379"/>
    </source>
</evidence>
<dbReference type="Proteomes" id="UP000188342">
    <property type="component" value="Unassembled WGS sequence"/>
</dbReference>
<dbReference type="InterPro" id="IPR017900">
    <property type="entry name" value="4Fe4S_Fe_S_CS"/>
</dbReference>
<evidence type="ECO:0000256" key="3">
    <source>
        <dbReference type="ARBA" id="ARBA00022630"/>
    </source>
</evidence>
<keyword evidence="14" id="KW-1185">Reference proteome</keyword>
<dbReference type="InterPro" id="IPR016167">
    <property type="entry name" value="FAD-bd_PCMH_sub1"/>
</dbReference>
<dbReference type="Gene3D" id="3.30.465.10">
    <property type="match status" value="1"/>
</dbReference>
<sequence>MEVDTQSASAPQPGRRGLHRVIDASCAPAEDRLDPSLAGGSHPDLRRAMEALLGEEQVHARASDLVRHASDASPYRLVPQVVVSPRTAEQVAAVLRHCAEHGLNATFRAGGTSLSGQSQCDGVLVDVRRHWSGMVVEEDGQTLRARPGTVLEHANAVLARHGRRLGPDPASARAACLGGVVANNAAGMRCRMERSAYATLRSATFVTASGTIIDTAAPDAEERFASAEPALAQGLMELRREVLEDPQLTDFLRRKYSIRNTTGYTMRALLDGSTPLEIFRRLLVGSEGTLAFIAEVVMDTLPIPPVLGLGWVHLPDAASAVELVTQVRELGAEAVEMMMSSSLVSAASRLPGAPADWATLPPDGVSLLVEFGGQDEAEIEALQEQMRRCAAPLSPLLPVILSTDPAVMALGWRVRSGLASDMALNKPVGAVNVNEDVCFPTDRLAEGVRDLSALLTHHGFNPQVVGHAAYGNMHFTLATHLATPEGRQQYSDFMEAFATLVVDKYQGSLKAEHGTGINMAPFVEREWGERVTGMMWRIKQLADPHGVLGRDVMLTKDPQVHLKRFKQDPLADPVIDGCVECGFCEPVCPSRNVTTTPRQRIALRREMARQEPDSPLTRALLDEYRYEAVETCAVDSSCAEACPYGIDTGAMMKSLRVAQASPTSQRTASWMSDHWGPVSAVARAAVTAADLVQQRVGTEPLALVTGALRRVASADLVPSVAGPMPRPAARKLPRTASQEACAVYFPACVNRIFGRDPGVQGGLGLSEALVSVSARAGRPVWIPDDVDGLCCGTPFGSKGYPDARDEMYVRMARALLAWSEEGRLPVVIDASSCAQALIQELPSHLPADLAERFAAVQVMDPTRWAAELLPTLEVSRRLDQVTVHTGCSARQLGQAADMLRICEALARAVHVPIAQACCGTAGDRGLLHPELVASATEQELADLGDSQAYVSSNRTCEMGLRQATGKPFESVVLLLEELTR</sequence>
<evidence type="ECO:0000256" key="7">
    <source>
        <dbReference type="ARBA" id="ARBA00023002"/>
    </source>
</evidence>
<dbReference type="Pfam" id="PF02754">
    <property type="entry name" value="CCG"/>
    <property type="match status" value="2"/>
</dbReference>
<dbReference type="GO" id="GO:0046872">
    <property type="term" value="F:metal ion binding"/>
    <property type="evidence" value="ECO:0007669"/>
    <property type="project" value="UniProtKB-KW"/>
</dbReference>
<evidence type="ECO:0000256" key="5">
    <source>
        <dbReference type="ARBA" id="ARBA00022827"/>
    </source>
</evidence>
<comment type="similarity">
    <text evidence="2">Belongs to the FAD-binding oxidoreductase/transferase type 4 family.</text>
</comment>
<evidence type="ECO:0000313" key="14">
    <source>
        <dbReference type="Proteomes" id="UP000188342"/>
    </source>
</evidence>
<dbReference type="InterPro" id="IPR006094">
    <property type="entry name" value="Oxid_FAD_bind_N"/>
</dbReference>
<protein>
    <recommendedName>
        <fullName evidence="10">D-lactate dehydrogenase (cytochrome)</fullName>
        <ecNumber evidence="10">1.1.2.4</ecNumber>
    </recommendedName>
</protein>
<dbReference type="InterPro" id="IPR016164">
    <property type="entry name" value="FAD-linked_Oxase-like_C"/>
</dbReference>
<reference evidence="13 14" key="1">
    <citation type="submission" date="2017-02" db="EMBL/GenBank/DDBJ databases">
        <authorList>
            <person name="Peterson S.W."/>
        </authorList>
    </citation>
    <scope>NUCLEOTIDE SEQUENCE [LARGE SCALE GENOMIC DNA]</scope>
    <source>
        <strain evidence="13 14">LSP_Lj1</strain>
    </source>
</reference>
<organism evidence="13 14">
    <name type="scientific">Luteococcus japonicus LSP_Lj1</name>
    <dbReference type="NCBI Taxonomy" id="1255658"/>
    <lineage>
        <taxon>Bacteria</taxon>
        <taxon>Bacillati</taxon>
        <taxon>Actinomycetota</taxon>
        <taxon>Actinomycetes</taxon>
        <taxon>Propionibacteriales</taxon>
        <taxon>Propionibacteriaceae</taxon>
        <taxon>Luteococcus</taxon>
    </lineage>
</organism>
<comment type="cofactor">
    <cofactor evidence="1">
        <name>FAD</name>
        <dbReference type="ChEBI" id="CHEBI:57692"/>
    </cofactor>
</comment>
<dbReference type="GO" id="GO:0071949">
    <property type="term" value="F:FAD binding"/>
    <property type="evidence" value="ECO:0007669"/>
    <property type="project" value="InterPro"/>
</dbReference>
<evidence type="ECO:0000256" key="9">
    <source>
        <dbReference type="ARBA" id="ARBA00023014"/>
    </source>
</evidence>
<dbReference type="OrthoDB" id="9770306at2"/>
<evidence type="ECO:0000256" key="6">
    <source>
        <dbReference type="ARBA" id="ARBA00022946"/>
    </source>
</evidence>
<dbReference type="GO" id="GO:0004458">
    <property type="term" value="F:D-lactate dehydrogenase (cytochrome) activity"/>
    <property type="evidence" value="ECO:0007669"/>
    <property type="project" value="UniProtKB-EC"/>
</dbReference>
<proteinExistence type="inferred from homology"/>
<dbReference type="PANTHER" id="PTHR11748:SF111">
    <property type="entry name" value="D-LACTATE DEHYDROGENASE, MITOCHONDRIAL-RELATED"/>
    <property type="match status" value="1"/>
</dbReference>
<dbReference type="InterPro" id="IPR004113">
    <property type="entry name" value="FAD-bd_oxidored_4_C"/>
</dbReference>